<dbReference type="SUPFAM" id="SSF55008">
    <property type="entry name" value="HMA, heavy metal-associated domain"/>
    <property type="match status" value="1"/>
</dbReference>
<organism evidence="1">
    <name type="scientific">hydrothermal vent metagenome</name>
    <dbReference type="NCBI Taxonomy" id="652676"/>
    <lineage>
        <taxon>unclassified sequences</taxon>
        <taxon>metagenomes</taxon>
        <taxon>ecological metagenomes</taxon>
    </lineage>
</organism>
<dbReference type="AlphaFoldDB" id="A0A3B0WF88"/>
<protein>
    <submittedName>
        <fullName evidence="1">Uncharacterized protein</fullName>
    </submittedName>
</protein>
<dbReference type="CDD" id="cd00371">
    <property type="entry name" value="HMA"/>
    <property type="match status" value="1"/>
</dbReference>
<evidence type="ECO:0000313" key="1">
    <source>
        <dbReference type="EMBL" id="VAW54535.1"/>
    </source>
</evidence>
<dbReference type="GO" id="GO:0046872">
    <property type="term" value="F:metal ion binding"/>
    <property type="evidence" value="ECO:0007669"/>
    <property type="project" value="InterPro"/>
</dbReference>
<gene>
    <name evidence="1" type="ORF">MNBD_GAMMA07-2109</name>
</gene>
<dbReference type="InterPro" id="IPR006121">
    <property type="entry name" value="HMA_dom"/>
</dbReference>
<dbReference type="EMBL" id="UOFF01000060">
    <property type="protein sequence ID" value="VAW54535.1"/>
    <property type="molecule type" value="Genomic_DNA"/>
</dbReference>
<dbReference type="InterPro" id="IPR036163">
    <property type="entry name" value="HMA_dom_sf"/>
</dbReference>
<name>A0A3B0WF88_9ZZZZ</name>
<proteinExistence type="predicted"/>
<dbReference type="Gene3D" id="3.30.70.100">
    <property type="match status" value="1"/>
</dbReference>
<sequence>MLKQYYFRINGLDLESDVLKIKKVLHTEQRVEVLEIDLDTGMAVIKSDVSGGAITAMIDAAGYNAILIPE</sequence>
<accession>A0A3B0WF88</accession>
<reference evidence="1" key="1">
    <citation type="submission" date="2018-06" db="EMBL/GenBank/DDBJ databases">
        <authorList>
            <person name="Zhirakovskaya E."/>
        </authorList>
    </citation>
    <scope>NUCLEOTIDE SEQUENCE</scope>
</reference>